<sequence length="127" mass="15105">MSKKFSICDPSRTYHQFIEDRISTNEPIIEAHRLDRNPRRRVYEVSADLAHCDYGITKAGVLSVQKEFFNEIDFLNDSQYVPAYRTNQTHCCSMFFKIEQVHVMRVRQLCDKLYNIISKNKVVFDEY</sequence>
<dbReference type="AlphaFoldDB" id="A0A081RNC4"/>
<evidence type="ECO:0000313" key="1">
    <source>
        <dbReference type="EMBL" id="KEQ56697.1"/>
    </source>
</evidence>
<name>A0A081RNC4_9ARCH</name>
<protein>
    <submittedName>
        <fullName evidence="1">Uncharacterized protein</fullName>
    </submittedName>
</protein>
<accession>A0A081RNC4</accession>
<comment type="caution">
    <text evidence="1">The sequence shown here is derived from an EMBL/GenBank/DDBJ whole genome shotgun (WGS) entry which is preliminary data.</text>
</comment>
<proteinExistence type="predicted"/>
<organism evidence="1 2">
    <name type="scientific">Marine Group I thaumarchaeote SCGC AAA799-N04</name>
    <dbReference type="NCBI Taxonomy" id="1502293"/>
    <lineage>
        <taxon>Archaea</taxon>
        <taxon>Nitrososphaerota</taxon>
        <taxon>Marine Group I</taxon>
    </lineage>
</organism>
<keyword evidence="2" id="KW-1185">Reference proteome</keyword>
<evidence type="ECO:0000313" key="2">
    <source>
        <dbReference type="Proteomes" id="UP000028059"/>
    </source>
</evidence>
<dbReference type="Proteomes" id="UP000028059">
    <property type="component" value="Unassembled WGS sequence"/>
</dbReference>
<gene>
    <name evidence="1" type="ORF">AAA799N04_00831</name>
</gene>
<dbReference type="EMBL" id="JOKN01000011">
    <property type="protein sequence ID" value="KEQ56697.1"/>
    <property type="molecule type" value="Genomic_DNA"/>
</dbReference>
<reference evidence="1 2" key="1">
    <citation type="submission" date="2014-06" db="EMBL/GenBank/DDBJ databases">
        <authorList>
            <person name="Ngugi D.K."/>
            <person name="Blom J."/>
            <person name="Alam I."/>
            <person name="Rashid M."/>
            <person name="Ba Alawi W."/>
            <person name="Zhang G."/>
            <person name="Hikmawan T."/>
            <person name="Guan Y."/>
            <person name="Antunes A."/>
            <person name="Siam R."/>
            <person name="ElDorry H."/>
            <person name="Bajic V."/>
            <person name="Stingl U."/>
        </authorList>
    </citation>
    <scope>NUCLEOTIDE SEQUENCE [LARGE SCALE GENOMIC DNA]</scope>
    <source>
        <strain evidence="1">SCGC AAA799-N04</strain>
    </source>
</reference>